<protein>
    <submittedName>
        <fullName evidence="2">Uncharacterized protein</fullName>
    </submittedName>
</protein>
<proteinExistence type="predicted"/>
<keyword evidence="3" id="KW-1185">Reference proteome</keyword>
<evidence type="ECO:0000256" key="1">
    <source>
        <dbReference type="SAM" id="Phobius"/>
    </source>
</evidence>
<dbReference type="Proteomes" id="UP000184513">
    <property type="component" value="Unassembled WGS sequence"/>
</dbReference>
<evidence type="ECO:0000313" key="2">
    <source>
        <dbReference type="EMBL" id="SHM77445.1"/>
    </source>
</evidence>
<dbReference type="EMBL" id="FRCY01000003">
    <property type="protein sequence ID" value="SHM77445.1"/>
    <property type="molecule type" value="Genomic_DNA"/>
</dbReference>
<keyword evidence="1" id="KW-1133">Transmembrane helix</keyword>
<feature type="transmembrane region" description="Helical" evidence="1">
    <location>
        <begin position="59"/>
        <end position="77"/>
    </location>
</feature>
<gene>
    <name evidence="2" type="ORF">SAMN04488057_103281</name>
</gene>
<reference evidence="2 3" key="1">
    <citation type="submission" date="2016-11" db="EMBL/GenBank/DDBJ databases">
        <authorList>
            <person name="Jaros S."/>
            <person name="Januszkiewicz K."/>
            <person name="Wedrychowicz H."/>
        </authorList>
    </citation>
    <scope>NUCLEOTIDE SEQUENCE [LARGE SCALE GENOMIC DNA]</scope>
    <source>
        <strain evidence="2 3">CGMCC 1.6102</strain>
    </source>
</reference>
<keyword evidence="1" id="KW-0812">Transmembrane</keyword>
<evidence type="ECO:0000313" key="3">
    <source>
        <dbReference type="Proteomes" id="UP000184513"/>
    </source>
</evidence>
<feature type="transmembrane region" description="Helical" evidence="1">
    <location>
        <begin position="26"/>
        <end position="47"/>
    </location>
</feature>
<organism evidence="2 3">
    <name type="scientific">Cyclobacterium lianum</name>
    <dbReference type="NCBI Taxonomy" id="388280"/>
    <lineage>
        <taxon>Bacteria</taxon>
        <taxon>Pseudomonadati</taxon>
        <taxon>Bacteroidota</taxon>
        <taxon>Cytophagia</taxon>
        <taxon>Cytophagales</taxon>
        <taxon>Cyclobacteriaceae</taxon>
        <taxon>Cyclobacterium</taxon>
    </lineage>
</organism>
<dbReference type="AlphaFoldDB" id="A0A1M7LHK8"/>
<keyword evidence="1" id="KW-0472">Membrane</keyword>
<sequence length="84" mass="9622">MNGTLTIQFMTEQHKNKEGLRVLIDVIRYVFLGSAILIIILQLYIYYKSGDASLYNQLYQMSGAIYPLAAFVVITLLKNSKKME</sequence>
<name>A0A1M7LHK8_9BACT</name>
<accession>A0A1M7LHK8</accession>